<accession>A0ABR2WUV2</accession>
<feature type="region of interest" description="Disordered" evidence="1">
    <location>
        <begin position="101"/>
        <end position="127"/>
    </location>
</feature>
<evidence type="ECO:0000313" key="3">
    <source>
        <dbReference type="Proteomes" id="UP001479436"/>
    </source>
</evidence>
<protein>
    <submittedName>
        <fullName evidence="2">Uncharacterized protein</fullName>
    </submittedName>
</protein>
<name>A0ABR2WUV2_9FUNG</name>
<gene>
    <name evidence="2" type="ORF">K7432_006501</name>
</gene>
<keyword evidence="3" id="KW-1185">Reference proteome</keyword>
<organism evidence="2 3">
    <name type="scientific">Basidiobolus ranarum</name>
    <dbReference type="NCBI Taxonomy" id="34480"/>
    <lineage>
        <taxon>Eukaryota</taxon>
        <taxon>Fungi</taxon>
        <taxon>Fungi incertae sedis</taxon>
        <taxon>Zoopagomycota</taxon>
        <taxon>Entomophthoromycotina</taxon>
        <taxon>Basidiobolomycetes</taxon>
        <taxon>Basidiobolales</taxon>
        <taxon>Basidiobolaceae</taxon>
        <taxon>Basidiobolus</taxon>
    </lineage>
</organism>
<sequence>MALRKLLEKKEILHHKSSFSTTSSSEDECMQLEMATERKSNTHDTDVDLLTMLAVPPKKSTFSGLFNRGKSWVKSTNGDKNFRTSSKHLLKYLPGINQQTMQRSKSMESFRSQESVQSNQTSPSSLEVTGDINFDEILKADDTKKVTLTPNRLRSIEVLKKMKRLQSREPVIVSSLTTPEVDILKDEFEEEFMPTKVKKPETLYEFLKSSGPEDFSSPKSFSKKEPKLPKRINTPAIPKNLGHVPKQLSTIPELPTLPEAEESKPDLDVYEFLKCENSTSHKLRHTKSFNVEGASKTFKKIGKILLPNSILPSSATTSPSIPAQPLFQPTPMRRYRSISEPTNACDENLAQMNFATLRQIAVSRVTSRRRHSTDFSGITSLDQPGDTNIEVPKFMFSSSNNLVVPELMPVLPTPPLTPMLSSKEIIKEFDSHSSSSIETGWTSTSIDLTDVFEMSCMCNDCLST</sequence>
<proteinExistence type="predicted"/>
<comment type="caution">
    <text evidence="2">The sequence shown here is derived from an EMBL/GenBank/DDBJ whole genome shotgun (WGS) entry which is preliminary data.</text>
</comment>
<dbReference type="Proteomes" id="UP001479436">
    <property type="component" value="Unassembled WGS sequence"/>
</dbReference>
<feature type="region of interest" description="Disordered" evidence="1">
    <location>
        <begin position="209"/>
        <end position="243"/>
    </location>
</feature>
<evidence type="ECO:0000313" key="2">
    <source>
        <dbReference type="EMBL" id="KAK9765291.1"/>
    </source>
</evidence>
<reference evidence="2 3" key="1">
    <citation type="submission" date="2023-04" db="EMBL/GenBank/DDBJ databases">
        <title>Genome of Basidiobolus ranarum AG-B5.</title>
        <authorList>
            <person name="Stajich J.E."/>
            <person name="Carter-House D."/>
            <person name="Gryganskyi A."/>
        </authorList>
    </citation>
    <scope>NUCLEOTIDE SEQUENCE [LARGE SCALE GENOMIC DNA]</scope>
    <source>
        <strain evidence="2 3">AG-B5</strain>
    </source>
</reference>
<evidence type="ECO:0000256" key="1">
    <source>
        <dbReference type="SAM" id="MobiDB-lite"/>
    </source>
</evidence>
<dbReference type="EMBL" id="JASJQH010000289">
    <property type="protein sequence ID" value="KAK9765291.1"/>
    <property type="molecule type" value="Genomic_DNA"/>
</dbReference>